<comment type="caution">
    <text evidence="6">The sequence shown here is derived from an EMBL/GenBank/DDBJ whole genome shotgun (WGS) entry which is preliminary data.</text>
</comment>
<evidence type="ECO:0000256" key="3">
    <source>
        <dbReference type="ARBA" id="ARBA00022989"/>
    </source>
</evidence>
<name>A0ABT5HRG5_9CAUL</name>
<keyword evidence="7" id="KW-1185">Reference proteome</keyword>
<sequence length="227" mass="24560">MSDLQPKIEITEAQAEALPEAIVPDAPEPVATNWVKSAIDFGPVVGFAASFFIFKKLGIGGTDATAPMIYATGVLIAVSIIALIAAYIIEKRVAWIPLVATLFAIPMGLMTIFFHDPVFIKVKVTVVNVLIGGILGVAALMKKYPLKSLLGSALNLKETAWPTLTWIWVAFYGVMAVANEIIWRTQSDDVWVTWKLGSMFGGPVLLTLILTPFLMKNIVEEGKPSAT</sequence>
<keyword evidence="1 5" id="KW-1003">Cell membrane</keyword>
<reference evidence="6 7" key="1">
    <citation type="submission" date="2023-01" db="EMBL/GenBank/DDBJ databases">
        <title>Novel species of the genus Asticcacaulis isolated from rivers.</title>
        <authorList>
            <person name="Lu H."/>
        </authorList>
    </citation>
    <scope>NUCLEOTIDE SEQUENCE [LARGE SCALE GENOMIC DNA]</scope>
    <source>
        <strain evidence="6 7">BYS171W</strain>
    </source>
</reference>
<evidence type="ECO:0000313" key="7">
    <source>
        <dbReference type="Proteomes" id="UP001214854"/>
    </source>
</evidence>
<comment type="function">
    <text evidence="5">Plays a role in cell envelope biogenesis, maintenance of cell envelope integrity and membrane homeostasis.</text>
</comment>
<dbReference type="Proteomes" id="UP001214854">
    <property type="component" value="Unassembled WGS sequence"/>
</dbReference>
<dbReference type="RefSeq" id="WP_272747144.1">
    <property type="nucleotide sequence ID" value="NZ_JAQQKX010000003.1"/>
</dbReference>
<dbReference type="PANTHER" id="PTHR36917">
    <property type="entry name" value="INTRACELLULAR SEPTATION PROTEIN A-RELATED"/>
    <property type="match status" value="1"/>
</dbReference>
<keyword evidence="3 5" id="KW-1133">Transmembrane helix</keyword>
<evidence type="ECO:0000256" key="5">
    <source>
        <dbReference type="HAMAP-Rule" id="MF_00189"/>
    </source>
</evidence>
<gene>
    <name evidence="5" type="primary">yciB</name>
    <name evidence="6" type="ORF">PQU92_05195</name>
</gene>
<protein>
    <recommendedName>
        <fullName evidence="5">Inner membrane-spanning protein YciB</fullName>
    </recommendedName>
</protein>
<dbReference type="PANTHER" id="PTHR36917:SF1">
    <property type="entry name" value="INNER MEMBRANE-SPANNING PROTEIN YCIB"/>
    <property type="match status" value="1"/>
</dbReference>
<feature type="transmembrane region" description="Helical" evidence="5">
    <location>
        <begin position="194"/>
        <end position="215"/>
    </location>
</feature>
<keyword evidence="4 5" id="KW-0472">Membrane</keyword>
<feature type="transmembrane region" description="Helical" evidence="5">
    <location>
        <begin position="126"/>
        <end position="144"/>
    </location>
</feature>
<accession>A0ABT5HRG5</accession>
<feature type="transmembrane region" description="Helical" evidence="5">
    <location>
        <begin position="164"/>
        <end position="182"/>
    </location>
</feature>
<keyword evidence="2 5" id="KW-0812">Transmembrane</keyword>
<dbReference type="InterPro" id="IPR006008">
    <property type="entry name" value="YciB"/>
</dbReference>
<keyword evidence="5" id="KW-0997">Cell inner membrane</keyword>
<dbReference type="HAMAP" id="MF_00189">
    <property type="entry name" value="YciB"/>
    <property type="match status" value="1"/>
</dbReference>
<comment type="subcellular location">
    <subcellularLocation>
        <location evidence="5">Cell inner membrane</location>
        <topology evidence="5">Multi-pass membrane protein</topology>
    </subcellularLocation>
</comment>
<feature type="transmembrane region" description="Helical" evidence="5">
    <location>
        <begin position="66"/>
        <end position="89"/>
    </location>
</feature>
<comment type="similarity">
    <text evidence="5">Belongs to the YciB family.</text>
</comment>
<feature type="transmembrane region" description="Helical" evidence="5">
    <location>
        <begin position="34"/>
        <end position="54"/>
    </location>
</feature>
<evidence type="ECO:0000256" key="1">
    <source>
        <dbReference type="ARBA" id="ARBA00022475"/>
    </source>
</evidence>
<proteinExistence type="inferred from homology"/>
<evidence type="ECO:0000256" key="2">
    <source>
        <dbReference type="ARBA" id="ARBA00022692"/>
    </source>
</evidence>
<evidence type="ECO:0000256" key="4">
    <source>
        <dbReference type="ARBA" id="ARBA00023136"/>
    </source>
</evidence>
<evidence type="ECO:0000313" key="6">
    <source>
        <dbReference type="EMBL" id="MDC7682660.1"/>
    </source>
</evidence>
<dbReference type="EMBL" id="JAQQKX010000003">
    <property type="protein sequence ID" value="MDC7682660.1"/>
    <property type="molecule type" value="Genomic_DNA"/>
</dbReference>
<feature type="transmembrane region" description="Helical" evidence="5">
    <location>
        <begin position="95"/>
        <end position="114"/>
    </location>
</feature>
<organism evidence="6 7">
    <name type="scientific">Asticcacaulis aquaticus</name>
    <dbReference type="NCBI Taxonomy" id="2984212"/>
    <lineage>
        <taxon>Bacteria</taxon>
        <taxon>Pseudomonadati</taxon>
        <taxon>Pseudomonadota</taxon>
        <taxon>Alphaproteobacteria</taxon>
        <taxon>Caulobacterales</taxon>
        <taxon>Caulobacteraceae</taxon>
        <taxon>Asticcacaulis</taxon>
    </lineage>
</organism>
<dbReference type="Pfam" id="PF04279">
    <property type="entry name" value="IspA"/>
    <property type="match status" value="1"/>
</dbReference>